<comment type="similarity">
    <text evidence="6">Belongs to the vsr family.</text>
</comment>
<gene>
    <name evidence="7" type="ORF">KQ929_07285</name>
</gene>
<dbReference type="RefSeq" id="WP_207292006.1">
    <property type="nucleotide sequence ID" value="NZ_CP071383.1"/>
</dbReference>
<accession>A0ABX8JYX6</accession>
<dbReference type="PIRSF" id="PIRSF018267">
    <property type="entry name" value="VSR_endonuc"/>
    <property type="match status" value="1"/>
</dbReference>
<evidence type="ECO:0000313" key="7">
    <source>
        <dbReference type="EMBL" id="QWW81013.1"/>
    </source>
</evidence>
<dbReference type="NCBIfam" id="TIGR00632">
    <property type="entry name" value="vsr"/>
    <property type="match status" value="1"/>
</dbReference>
<proteinExistence type="inferred from homology"/>
<sequence>MTDVHNKATRSKNMRAIGTRDTAIEKRLAELLTQAGFAFRVQDSSLPGRPDFVLDEWRCVIFTHGCFWHHHDCYLFKVPATRTDFWLEKIGKNVTRDRRDLGLLDQQGWRVLVVWECALRGKMKLTDAALNARLEEWICAEGTNAQIDTQGIRTLRVFPPDTEQPPA</sequence>
<evidence type="ECO:0000256" key="2">
    <source>
        <dbReference type="ARBA" id="ARBA00022759"/>
    </source>
</evidence>
<keyword evidence="5 6" id="KW-0234">DNA repair</keyword>
<evidence type="ECO:0000313" key="8">
    <source>
        <dbReference type="Proteomes" id="UP000683497"/>
    </source>
</evidence>
<organism evidence="7 8">
    <name type="scientific">Leclercia pneumoniae</name>
    <dbReference type="NCBI Taxonomy" id="2815358"/>
    <lineage>
        <taxon>Bacteria</taxon>
        <taxon>Pseudomonadati</taxon>
        <taxon>Pseudomonadota</taxon>
        <taxon>Gammaproteobacteria</taxon>
        <taxon>Enterobacterales</taxon>
        <taxon>Enterobacteriaceae</taxon>
        <taxon>Leclercia</taxon>
    </lineage>
</organism>
<dbReference type="InterPro" id="IPR004603">
    <property type="entry name" value="DNA_mismatch_endonuc_vsr"/>
</dbReference>
<protein>
    <recommendedName>
        <fullName evidence="6">Very short patch repair endonuclease</fullName>
        <ecNumber evidence="6">3.1.-.-</ecNumber>
    </recommendedName>
</protein>
<dbReference type="GO" id="GO:0004519">
    <property type="term" value="F:endonuclease activity"/>
    <property type="evidence" value="ECO:0007669"/>
    <property type="project" value="UniProtKB-KW"/>
</dbReference>
<keyword evidence="1 6" id="KW-0540">Nuclease</keyword>
<evidence type="ECO:0000256" key="3">
    <source>
        <dbReference type="ARBA" id="ARBA00022763"/>
    </source>
</evidence>
<keyword evidence="8" id="KW-1185">Reference proteome</keyword>
<dbReference type="EMBL" id="CP076838">
    <property type="protein sequence ID" value="QWW81013.1"/>
    <property type="molecule type" value="Genomic_DNA"/>
</dbReference>
<evidence type="ECO:0000256" key="6">
    <source>
        <dbReference type="PIRNR" id="PIRNR018267"/>
    </source>
</evidence>
<dbReference type="Proteomes" id="UP000683497">
    <property type="component" value="Chromosome"/>
</dbReference>
<name>A0ABX8JYX6_9ENTR</name>
<comment type="function">
    <text evidence="6">May nick specific sequences that contain T:G mispairs resulting from m5C-deamination.</text>
</comment>
<evidence type="ECO:0000256" key="4">
    <source>
        <dbReference type="ARBA" id="ARBA00022801"/>
    </source>
</evidence>
<evidence type="ECO:0000256" key="1">
    <source>
        <dbReference type="ARBA" id="ARBA00022722"/>
    </source>
</evidence>
<keyword evidence="4 6" id="KW-0378">Hydrolase</keyword>
<keyword evidence="2 6" id="KW-0255">Endonuclease</keyword>
<reference evidence="7 8" key="1">
    <citation type="submission" date="2021-06" db="EMBL/GenBank/DDBJ databases">
        <title>Leclercia pneumoniae sp. nov.</title>
        <authorList>
            <person name="Hoenemann M."/>
            <person name="Viehweger A."/>
            <person name="Dietze N."/>
        </authorList>
    </citation>
    <scope>NUCLEOTIDE SEQUENCE [LARGE SCALE GENOMIC DNA]</scope>
    <source>
        <strain evidence="8">49125</strain>
    </source>
</reference>
<evidence type="ECO:0000256" key="5">
    <source>
        <dbReference type="ARBA" id="ARBA00023204"/>
    </source>
</evidence>
<keyword evidence="3 6" id="KW-0227">DNA damage</keyword>
<dbReference type="CDD" id="cd00221">
    <property type="entry name" value="Vsr"/>
    <property type="match status" value="1"/>
</dbReference>
<dbReference type="EC" id="3.1.-.-" evidence="6"/>
<dbReference type="InterPro" id="IPR011335">
    <property type="entry name" value="Restrct_endonuc-II-like"/>
</dbReference>
<dbReference type="Pfam" id="PF03852">
    <property type="entry name" value="Vsr"/>
    <property type="match status" value="1"/>
</dbReference>
<dbReference type="SUPFAM" id="SSF52980">
    <property type="entry name" value="Restriction endonuclease-like"/>
    <property type="match status" value="1"/>
</dbReference>
<dbReference type="Gene3D" id="3.40.960.10">
    <property type="entry name" value="VSR Endonuclease"/>
    <property type="match status" value="1"/>
</dbReference>